<name>A0A845QXB3_9CLOT</name>
<dbReference type="AlphaFoldDB" id="A0A845QXB3"/>
<dbReference type="GO" id="GO:0003677">
    <property type="term" value="F:DNA binding"/>
    <property type="evidence" value="ECO:0007669"/>
    <property type="project" value="UniProtKB-KW"/>
</dbReference>
<keyword evidence="3" id="KW-1185">Reference proteome</keyword>
<organism evidence="2 3">
    <name type="scientific">Senegalia massiliensis</name>
    <dbReference type="NCBI Taxonomy" id="1720316"/>
    <lineage>
        <taxon>Bacteria</taxon>
        <taxon>Bacillati</taxon>
        <taxon>Bacillota</taxon>
        <taxon>Clostridia</taxon>
        <taxon>Eubacteriales</taxon>
        <taxon>Clostridiaceae</taxon>
        <taxon>Senegalia</taxon>
    </lineage>
</organism>
<comment type="caution">
    <text evidence="2">The sequence shown here is derived from an EMBL/GenBank/DDBJ whole genome shotgun (WGS) entry which is preliminary data.</text>
</comment>
<keyword evidence="2" id="KW-0238">DNA-binding</keyword>
<dbReference type="Proteomes" id="UP000467132">
    <property type="component" value="Unassembled WGS sequence"/>
</dbReference>
<evidence type="ECO:0000313" key="3">
    <source>
        <dbReference type="Proteomes" id="UP000467132"/>
    </source>
</evidence>
<proteinExistence type="predicted"/>
<evidence type="ECO:0000313" key="2">
    <source>
        <dbReference type="EMBL" id="NBI05792.1"/>
    </source>
</evidence>
<feature type="domain" description="Helix-turn-helix" evidence="1">
    <location>
        <begin position="31"/>
        <end position="79"/>
    </location>
</feature>
<sequence>MKTNITVTPPETKDISKMIENHKKEIKRKTLNISELAKVLGISKDKARRLTHSKDFPVIILGVSRLTIISKLDEWLENNIGSELI</sequence>
<gene>
    <name evidence="2" type="ORF">D3Z33_02845</name>
</gene>
<protein>
    <submittedName>
        <fullName evidence="2">DNA-binding protein</fullName>
    </submittedName>
</protein>
<dbReference type="EMBL" id="QXXA01000004">
    <property type="protein sequence ID" value="NBI05792.1"/>
    <property type="molecule type" value="Genomic_DNA"/>
</dbReference>
<accession>A0A845QXB3</accession>
<dbReference type="RefSeq" id="WP_160196283.1">
    <property type="nucleotide sequence ID" value="NZ_QXXA01000004.1"/>
</dbReference>
<evidence type="ECO:0000259" key="1">
    <source>
        <dbReference type="Pfam" id="PF12728"/>
    </source>
</evidence>
<reference evidence="2 3" key="1">
    <citation type="submission" date="2018-08" db="EMBL/GenBank/DDBJ databases">
        <title>Murine metabolic-syndrome-specific gut microbial biobank.</title>
        <authorList>
            <person name="Liu C."/>
        </authorList>
    </citation>
    <scope>NUCLEOTIDE SEQUENCE [LARGE SCALE GENOMIC DNA]</scope>
    <source>
        <strain evidence="2 3">583</strain>
    </source>
</reference>
<dbReference type="Pfam" id="PF12728">
    <property type="entry name" value="HTH_17"/>
    <property type="match status" value="1"/>
</dbReference>
<dbReference type="InterPro" id="IPR041657">
    <property type="entry name" value="HTH_17"/>
</dbReference>
<dbReference type="OrthoDB" id="1928760at2"/>